<feature type="domain" description="O-antigen ligase-related" evidence="6">
    <location>
        <begin position="186"/>
        <end position="350"/>
    </location>
</feature>
<keyword evidence="2 5" id="KW-0812">Transmembrane</keyword>
<feature type="transmembrane region" description="Helical" evidence="5">
    <location>
        <begin position="366"/>
        <end position="384"/>
    </location>
</feature>
<dbReference type="EMBL" id="NBWU01000001">
    <property type="protein sequence ID" value="PCE66550.1"/>
    <property type="molecule type" value="Genomic_DNA"/>
</dbReference>
<keyword evidence="3 5" id="KW-1133">Transmembrane helix</keyword>
<dbReference type="PANTHER" id="PTHR37422:SF13">
    <property type="entry name" value="LIPOPOLYSACCHARIDE BIOSYNTHESIS PROTEIN PA4999-RELATED"/>
    <property type="match status" value="1"/>
</dbReference>
<evidence type="ECO:0000313" key="8">
    <source>
        <dbReference type="Proteomes" id="UP000219559"/>
    </source>
</evidence>
<feature type="transmembrane region" description="Helical" evidence="5">
    <location>
        <begin position="338"/>
        <end position="357"/>
    </location>
</feature>
<evidence type="ECO:0000256" key="5">
    <source>
        <dbReference type="SAM" id="Phobius"/>
    </source>
</evidence>
<evidence type="ECO:0000256" key="4">
    <source>
        <dbReference type="ARBA" id="ARBA00023136"/>
    </source>
</evidence>
<feature type="transmembrane region" description="Helical" evidence="5">
    <location>
        <begin position="184"/>
        <end position="211"/>
    </location>
</feature>
<dbReference type="AlphaFoldDB" id="A0A2A4GF01"/>
<keyword evidence="8" id="KW-1185">Reference proteome</keyword>
<dbReference type="GO" id="GO:0016020">
    <property type="term" value="C:membrane"/>
    <property type="evidence" value="ECO:0007669"/>
    <property type="project" value="UniProtKB-SubCell"/>
</dbReference>
<gene>
    <name evidence="7" type="ORF">B7P33_04440</name>
</gene>
<organism evidence="7 8">
    <name type="scientific">Sediminicola luteus</name>
    <dbReference type="NCBI Taxonomy" id="319238"/>
    <lineage>
        <taxon>Bacteria</taxon>
        <taxon>Pseudomonadati</taxon>
        <taxon>Bacteroidota</taxon>
        <taxon>Flavobacteriia</taxon>
        <taxon>Flavobacteriales</taxon>
        <taxon>Flavobacteriaceae</taxon>
        <taxon>Sediminicola</taxon>
    </lineage>
</organism>
<dbReference type="OrthoDB" id="1631746at2"/>
<dbReference type="Pfam" id="PF04932">
    <property type="entry name" value="Wzy_C"/>
    <property type="match status" value="1"/>
</dbReference>
<feature type="transmembrane region" description="Helical" evidence="5">
    <location>
        <begin position="114"/>
        <end position="134"/>
    </location>
</feature>
<proteinExistence type="predicted"/>
<feature type="transmembrane region" description="Helical" evidence="5">
    <location>
        <begin position="390"/>
        <end position="405"/>
    </location>
</feature>
<sequence>MKNKILRVHIFYFLVYVGLISFLVSYAINSLSYVMFLLFFFCDSRKNIRTKLKEITNPVVLLFYLLFLSNLIGLVHTTNIDYGLKELMRFAPMVFMPLIIISERRSIVIERKTINTFSWSLIAILTALIIKHILFDDRSINNFVNYIVNDELGISQFYVAFLFYIPVLFALDELIHHKFHWQQIIFIAFFLFGIVLLNNRTSLLISIPIIIKLFWHKIEGPKSVSIKGIGVILIMVIVGVVSLQKYSGIQTKLKTISKTTDLSIPVIITKNSITYTANTFEHRILINYLSLGLIKSSFPIGLGTGDYQDELNLEYERVHFKYGMTSQFNPHNQYLTEFMKTGVLGGFVFLCLLYFLGRRVDYKNKLVYSGVVFVFIIGCLFESFLNRQHGIYIFCVIIPLFFNTVKK</sequence>
<dbReference type="RefSeq" id="WP_097442071.1">
    <property type="nucleotide sequence ID" value="NZ_NBWU01000001.1"/>
</dbReference>
<feature type="transmembrane region" description="Helical" evidence="5">
    <location>
        <begin position="284"/>
        <end position="302"/>
    </location>
</feature>
<reference evidence="7 8" key="1">
    <citation type="submission" date="2017-04" db="EMBL/GenBank/DDBJ databases">
        <title>A new member of the family Flavobacteriaceae isolated from ascidians.</title>
        <authorList>
            <person name="Chen L."/>
        </authorList>
    </citation>
    <scope>NUCLEOTIDE SEQUENCE [LARGE SCALE GENOMIC DNA]</scope>
    <source>
        <strain evidence="7 8">HQA918</strain>
    </source>
</reference>
<comment type="caution">
    <text evidence="7">The sequence shown here is derived from an EMBL/GenBank/DDBJ whole genome shotgun (WGS) entry which is preliminary data.</text>
</comment>
<dbReference type="PANTHER" id="PTHR37422">
    <property type="entry name" value="TEICHURONIC ACID BIOSYNTHESIS PROTEIN TUAE"/>
    <property type="match status" value="1"/>
</dbReference>
<evidence type="ECO:0000256" key="1">
    <source>
        <dbReference type="ARBA" id="ARBA00004141"/>
    </source>
</evidence>
<comment type="subcellular location">
    <subcellularLocation>
        <location evidence="1">Membrane</location>
        <topology evidence="1">Multi-pass membrane protein</topology>
    </subcellularLocation>
</comment>
<feature type="transmembrane region" description="Helical" evidence="5">
    <location>
        <begin position="87"/>
        <end position="102"/>
    </location>
</feature>
<evidence type="ECO:0000256" key="3">
    <source>
        <dbReference type="ARBA" id="ARBA00022989"/>
    </source>
</evidence>
<feature type="transmembrane region" description="Helical" evidence="5">
    <location>
        <begin position="54"/>
        <end position="75"/>
    </location>
</feature>
<accession>A0A2A4GF01</accession>
<dbReference type="InterPro" id="IPR051533">
    <property type="entry name" value="WaaL-like"/>
</dbReference>
<feature type="transmembrane region" description="Helical" evidence="5">
    <location>
        <begin position="12"/>
        <end position="42"/>
    </location>
</feature>
<protein>
    <recommendedName>
        <fullName evidence="6">O-antigen ligase-related domain-containing protein</fullName>
    </recommendedName>
</protein>
<evidence type="ECO:0000313" key="7">
    <source>
        <dbReference type="EMBL" id="PCE66550.1"/>
    </source>
</evidence>
<evidence type="ECO:0000256" key="2">
    <source>
        <dbReference type="ARBA" id="ARBA00022692"/>
    </source>
</evidence>
<dbReference type="Proteomes" id="UP000219559">
    <property type="component" value="Unassembled WGS sequence"/>
</dbReference>
<dbReference type="InterPro" id="IPR007016">
    <property type="entry name" value="O-antigen_ligase-rel_domated"/>
</dbReference>
<name>A0A2A4GF01_9FLAO</name>
<feature type="transmembrane region" description="Helical" evidence="5">
    <location>
        <begin position="154"/>
        <end position="172"/>
    </location>
</feature>
<evidence type="ECO:0000259" key="6">
    <source>
        <dbReference type="Pfam" id="PF04932"/>
    </source>
</evidence>
<keyword evidence="4 5" id="KW-0472">Membrane</keyword>
<feature type="transmembrane region" description="Helical" evidence="5">
    <location>
        <begin position="223"/>
        <end position="243"/>
    </location>
</feature>